<protein>
    <submittedName>
        <fullName evidence="1">Uncharacterized protein</fullName>
    </submittedName>
</protein>
<name>A0A1F5Z4D5_9BACT</name>
<sequence length="76" mass="8403">MADNETDASAKGFEALAKLCLAAAEGDERTKVILDFFTAQQLAIHEMLLLEREIAYHCLNISMMAGRHPISPPEDK</sequence>
<evidence type="ECO:0000313" key="1">
    <source>
        <dbReference type="EMBL" id="OGG07286.1"/>
    </source>
</evidence>
<dbReference type="AlphaFoldDB" id="A0A1F5Z4D5"/>
<proteinExistence type="predicted"/>
<comment type="caution">
    <text evidence="1">The sequence shown here is derived from an EMBL/GenBank/DDBJ whole genome shotgun (WGS) entry which is preliminary data.</text>
</comment>
<organism evidence="1 2">
    <name type="scientific">Candidatus Gottesmanbacteria bacterium RIFCSPHIGHO2_01_FULL_42_12</name>
    <dbReference type="NCBI Taxonomy" id="1798377"/>
    <lineage>
        <taxon>Bacteria</taxon>
        <taxon>Candidatus Gottesmaniibacteriota</taxon>
    </lineage>
</organism>
<accession>A0A1F5Z4D5</accession>
<dbReference type="Proteomes" id="UP000178681">
    <property type="component" value="Unassembled WGS sequence"/>
</dbReference>
<gene>
    <name evidence="1" type="ORF">A2872_01620</name>
</gene>
<evidence type="ECO:0000313" key="2">
    <source>
        <dbReference type="Proteomes" id="UP000178681"/>
    </source>
</evidence>
<dbReference type="STRING" id="1798377.A2872_01620"/>
<dbReference type="EMBL" id="MFJG01000009">
    <property type="protein sequence ID" value="OGG07286.1"/>
    <property type="molecule type" value="Genomic_DNA"/>
</dbReference>
<reference evidence="1 2" key="1">
    <citation type="journal article" date="2016" name="Nat. Commun.">
        <title>Thousands of microbial genomes shed light on interconnected biogeochemical processes in an aquifer system.</title>
        <authorList>
            <person name="Anantharaman K."/>
            <person name="Brown C.T."/>
            <person name="Hug L.A."/>
            <person name="Sharon I."/>
            <person name="Castelle C.J."/>
            <person name="Probst A.J."/>
            <person name="Thomas B.C."/>
            <person name="Singh A."/>
            <person name="Wilkins M.J."/>
            <person name="Karaoz U."/>
            <person name="Brodie E.L."/>
            <person name="Williams K.H."/>
            <person name="Hubbard S.S."/>
            <person name="Banfield J.F."/>
        </authorList>
    </citation>
    <scope>NUCLEOTIDE SEQUENCE [LARGE SCALE GENOMIC DNA]</scope>
</reference>